<protein>
    <recommendedName>
        <fullName evidence="4">PEP-CTERM protein-sorting domain-containing protein</fullName>
    </recommendedName>
</protein>
<evidence type="ECO:0000313" key="2">
    <source>
        <dbReference type="EMBL" id="CCH98022.1"/>
    </source>
</evidence>
<dbReference type="RefSeq" id="WP_002756986.1">
    <property type="nucleotide sequence ID" value="NZ_HE972660.1"/>
</dbReference>
<accession>I4FQU7</accession>
<gene>
    <name evidence="2" type="ORF">MICAB_420006</name>
</gene>
<evidence type="ECO:0000256" key="1">
    <source>
        <dbReference type="SAM" id="SignalP"/>
    </source>
</evidence>
<proteinExistence type="predicted"/>
<feature type="signal peptide" evidence="1">
    <location>
        <begin position="1"/>
        <end position="22"/>
    </location>
</feature>
<comment type="caution">
    <text evidence="2">The sequence shown here is derived from an EMBL/GenBank/DDBJ whole genome shotgun (WGS) entry which is preliminary data.</text>
</comment>
<dbReference type="EMBL" id="CAII01000357">
    <property type="protein sequence ID" value="CCH98022.1"/>
    <property type="molecule type" value="Genomic_DNA"/>
</dbReference>
<dbReference type="AlphaFoldDB" id="I4FQU7"/>
<organism evidence="2 3">
    <name type="scientific">Microcystis aeruginosa PCC 9717</name>
    <dbReference type="NCBI Taxonomy" id="1160286"/>
    <lineage>
        <taxon>Bacteria</taxon>
        <taxon>Bacillati</taxon>
        <taxon>Cyanobacteriota</taxon>
        <taxon>Cyanophyceae</taxon>
        <taxon>Oscillatoriophycideae</taxon>
        <taxon>Chroococcales</taxon>
        <taxon>Microcystaceae</taxon>
        <taxon>Microcystis</taxon>
    </lineage>
</organism>
<sequence>MNRLNRALILSLGLTVVSGALASKPVQAALISFNDTTLGNGSFSWLQPGFTLSASASSGGVLSSIPSGEFAGLWISQSQTASGVYTLTFSQSVTLAEFQFDALSGNGPLPVETIGSFSISSGLPALSYVNLQNTVFDGSTITQVTGVDNGKGILTVTSASPFTSLSFVHSQNPGQNGFVIERVTVDTTVTTIPESSSTFGLIALGTLGAASTLKRKLKSSKSTGKETTKVG</sequence>
<reference evidence="2 3" key="1">
    <citation type="submission" date="2012-04" db="EMBL/GenBank/DDBJ databases">
        <authorList>
            <person name="Genoscope - CEA"/>
        </authorList>
    </citation>
    <scope>NUCLEOTIDE SEQUENCE [LARGE SCALE GENOMIC DNA]</scope>
    <source>
        <strain evidence="2 3">9717</strain>
    </source>
</reference>
<evidence type="ECO:0008006" key="4">
    <source>
        <dbReference type="Google" id="ProtNLM"/>
    </source>
</evidence>
<feature type="chain" id="PRO_5003689703" description="PEP-CTERM protein-sorting domain-containing protein" evidence="1">
    <location>
        <begin position="23"/>
        <end position="231"/>
    </location>
</feature>
<name>I4FQU7_MICAE</name>
<dbReference type="Proteomes" id="UP000003172">
    <property type="component" value="Unassembled WGS sequence"/>
</dbReference>
<dbReference type="HOGENOM" id="CLU_1198662_0_0_3"/>
<keyword evidence="1" id="KW-0732">Signal</keyword>
<evidence type="ECO:0000313" key="3">
    <source>
        <dbReference type="Proteomes" id="UP000003172"/>
    </source>
</evidence>